<dbReference type="Proteomes" id="UP000468388">
    <property type="component" value="Unassembled WGS sequence"/>
</dbReference>
<accession>A0A6N8JDV6</accession>
<comment type="caution">
    <text evidence="2">The sequence shown here is derived from an EMBL/GenBank/DDBJ whole genome shotgun (WGS) entry which is preliminary data.</text>
</comment>
<evidence type="ECO:0000313" key="3">
    <source>
        <dbReference type="Proteomes" id="UP000468388"/>
    </source>
</evidence>
<protein>
    <submittedName>
        <fullName evidence="2">Uncharacterized protein</fullName>
    </submittedName>
</protein>
<keyword evidence="1" id="KW-1133">Transmembrane helix</keyword>
<dbReference type="RefSeq" id="WP_157301173.1">
    <property type="nucleotide sequence ID" value="NZ_BAAAZB010000002.1"/>
</dbReference>
<keyword evidence="3" id="KW-1185">Reference proteome</keyword>
<proteinExistence type="predicted"/>
<feature type="transmembrane region" description="Helical" evidence="1">
    <location>
        <begin position="12"/>
        <end position="31"/>
    </location>
</feature>
<gene>
    <name evidence="2" type="ORF">GO495_18285</name>
</gene>
<name>A0A6N8JDV6_9BACT</name>
<evidence type="ECO:0000256" key="1">
    <source>
        <dbReference type="SAM" id="Phobius"/>
    </source>
</evidence>
<feature type="transmembrane region" description="Helical" evidence="1">
    <location>
        <begin position="37"/>
        <end position="54"/>
    </location>
</feature>
<keyword evidence="1" id="KW-0472">Membrane</keyword>
<organism evidence="2 3">
    <name type="scientific">Chitinophaga oryziterrae</name>
    <dbReference type="NCBI Taxonomy" id="1031224"/>
    <lineage>
        <taxon>Bacteria</taxon>
        <taxon>Pseudomonadati</taxon>
        <taxon>Bacteroidota</taxon>
        <taxon>Chitinophagia</taxon>
        <taxon>Chitinophagales</taxon>
        <taxon>Chitinophagaceae</taxon>
        <taxon>Chitinophaga</taxon>
    </lineage>
</organism>
<evidence type="ECO:0000313" key="2">
    <source>
        <dbReference type="EMBL" id="MVT42548.1"/>
    </source>
</evidence>
<dbReference type="EMBL" id="WRXO01000005">
    <property type="protein sequence ID" value="MVT42548.1"/>
    <property type="molecule type" value="Genomic_DNA"/>
</dbReference>
<feature type="transmembrane region" description="Helical" evidence="1">
    <location>
        <begin position="66"/>
        <end position="85"/>
    </location>
</feature>
<keyword evidence="1" id="KW-0812">Transmembrane</keyword>
<reference evidence="2 3" key="1">
    <citation type="submission" date="2019-12" db="EMBL/GenBank/DDBJ databases">
        <title>The draft genomic sequence of strain Chitinophaga oryziterrae JCM 16595.</title>
        <authorList>
            <person name="Zhang X."/>
        </authorList>
    </citation>
    <scope>NUCLEOTIDE SEQUENCE [LARGE SCALE GENOMIC DNA]</scope>
    <source>
        <strain evidence="2 3">JCM 16595</strain>
    </source>
</reference>
<sequence>MQQHTTTTRSTKIACFVSMFAGVFAAIYAYAAKNPGTALVFGIAAILIGGFSVIKARRSTEDMQVATAGIFMAVVACAVALWQMYN</sequence>
<dbReference type="AlphaFoldDB" id="A0A6N8JDV6"/>
<dbReference type="OrthoDB" id="675661at2"/>